<dbReference type="GO" id="GO:0004707">
    <property type="term" value="F:MAP kinase activity"/>
    <property type="evidence" value="ECO:0007669"/>
    <property type="project" value="UniProtKB-EC"/>
</dbReference>
<dbReference type="InterPro" id="IPR000719">
    <property type="entry name" value="Prot_kinase_dom"/>
</dbReference>
<dbReference type="PANTHER" id="PTHR48016:SF48">
    <property type="entry name" value="SERINE_THREONINE-PROTEIN KINASE BCK1_SLK1_SSP31"/>
    <property type="match status" value="1"/>
</dbReference>
<dbReference type="RefSeq" id="XP_036539056.1">
    <property type="nucleotide sequence ID" value="XM_036683431.1"/>
</dbReference>
<keyword evidence="5 12" id="KW-0418">Kinase</keyword>
<feature type="compositionally biased region" description="Basic and acidic residues" evidence="10">
    <location>
        <begin position="1378"/>
        <end position="1403"/>
    </location>
</feature>
<evidence type="ECO:0000313" key="12">
    <source>
        <dbReference type="EMBL" id="KAF5607162.1"/>
    </source>
</evidence>
<keyword evidence="4 9" id="KW-0547">Nucleotide-binding</keyword>
<evidence type="ECO:0000256" key="3">
    <source>
        <dbReference type="ARBA" id="ARBA00022679"/>
    </source>
</evidence>
<feature type="compositionally biased region" description="Polar residues" evidence="10">
    <location>
        <begin position="215"/>
        <end position="233"/>
    </location>
</feature>
<dbReference type="InterPro" id="IPR017441">
    <property type="entry name" value="Protein_kinase_ATP_BS"/>
</dbReference>
<dbReference type="Pfam" id="PF00069">
    <property type="entry name" value="Pkinase"/>
    <property type="match status" value="1"/>
</dbReference>
<dbReference type="InterPro" id="IPR008271">
    <property type="entry name" value="Ser/Thr_kinase_AS"/>
</dbReference>
<feature type="compositionally biased region" description="Polar residues" evidence="10">
    <location>
        <begin position="1477"/>
        <end position="1491"/>
    </location>
</feature>
<feature type="compositionally biased region" description="Basic and acidic residues" evidence="10">
    <location>
        <begin position="1109"/>
        <end position="1119"/>
    </location>
</feature>
<feature type="region of interest" description="Disordered" evidence="10">
    <location>
        <begin position="1897"/>
        <end position="1944"/>
    </location>
</feature>
<evidence type="ECO:0000256" key="6">
    <source>
        <dbReference type="ARBA" id="ARBA00022840"/>
    </source>
</evidence>
<feature type="compositionally biased region" description="Basic and acidic residues" evidence="10">
    <location>
        <begin position="741"/>
        <end position="759"/>
    </location>
</feature>
<dbReference type="EC" id="2.7.11.24" evidence="2"/>
<dbReference type="EMBL" id="JAAOAV010000052">
    <property type="protein sequence ID" value="KAF5607162.1"/>
    <property type="molecule type" value="Genomic_DNA"/>
</dbReference>
<feature type="compositionally biased region" description="Polar residues" evidence="10">
    <location>
        <begin position="169"/>
        <end position="179"/>
    </location>
</feature>
<dbReference type="SMART" id="SM00220">
    <property type="entry name" value="S_TKc"/>
    <property type="match status" value="1"/>
</dbReference>
<feature type="compositionally biased region" description="Basic residues" evidence="10">
    <location>
        <begin position="145"/>
        <end position="154"/>
    </location>
</feature>
<accession>A0A8H5Q346</accession>
<feature type="region of interest" description="Disordered" evidence="10">
    <location>
        <begin position="410"/>
        <end position="431"/>
    </location>
</feature>
<feature type="compositionally biased region" description="Low complexity" evidence="10">
    <location>
        <begin position="978"/>
        <end position="991"/>
    </location>
</feature>
<evidence type="ECO:0000256" key="7">
    <source>
        <dbReference type="ARBA" id="ARBA00047919"/>
    </source>
</evidence>
<dbReference type="GO" id="GO:0005524">
    <property type="term" value="F:ATP binding"/>
    <property type="evidence" value="ECO:0007669"/>
    <property type="project" value="UniProtKB-UniRule"/>
</dbReference>
<feature type="compositionally biased region" description="Polar residues" evidence="10">
    <location>
        <begin position="1215"/>
        <end position="1224"/>
    </location>
</feature>
<dbReference type="PROSITE" id="PS50011">
    <property type="entry name" value="PROTEIN_KINASE_DOM"/>
    <property type="match status" value="1"/>
</dbReference>
<feature type="region of interest" description="Disordered" evidence="10">
    <location>
        <begin position="741"/>
        <end position="773"/>
    </location>
</feature>
<feature type="compositionally biased region" description="Polar residues" evidence="10">
    <location>
        <begin position="47"/>
        <end position="91"/>
    </location>
</feature>
<keyword evidence="6 9" id="KW-0067">ATP-binding</keyword>
<evidence type="ECO:0000256" key="8">
    <source>
        <dbReference type="ARBA" id="ARBA00048130"/>
    </source>
</evidence>
<feature type="compositionally biased region" description="Low complexity" evidence="10">
    <location>
        <begin position="185"/>
        <end position="214"/>
    </location>
</feature>
<feature type="domain" description="Protein kinase" evidence="11">
    <location>
        <begin position="1591"/>
        <end position="1860"/>
    </location>
</feature>
<evidence type="ECO:0000256" key="4">
    <source>
        <dbReference type="ARBA" id="ARBA00022741"/>
    </source>
</evidence>
<evidence type="ECO:0000256" key="2">
    <source>
        <dbReference type="ARBA" id="ARBA00012411"/>
    </source>
</evidence>
<comment type="catalytic activity">
    <reaction evidence="7">
        <text>L-threonyl-[protein] + ATP = O-phospho-L-threonyl-[protein] + ADP + H(+)</text>
        <dbReference type="Rhea" id="RHEA:46608"/>
        <dbReference type="Rhea" id="RHEA-COMP:11060"/>
        <dbReference type="Rhea" id="RHEA-COMP:11605"/>
        <dbReference type="ChEBI" id="CHEBI:15378"/>
        <dbReference type="ChEBI" id="CHEBI:30013"/>
        <dbReference type="ChEBI" id="CHEBI:30616"/>
        <dbReference type="ChEBI" id="CHEBI:61977"/>
        <dbReference type="ChEBI" id="CHEBI:456216"/>
        <dbReference type="EC" id="2.7.11.24"/>
    </reaction>
    <physiologicalReaction direction="left-to-right" evidence="7">
        <dbReference type="Rhea" id="RHEA:46609"/>
    </physiologicalReaction>
</comment>
<evidence type="ECO:0000313" key="13">
    <source>
        <dbReference type="Proteomes" id="UP000547976"/>
    </source>
</evidence>
<feature type="compositionally biased region" description="Polar residues" evidence="10">
    <location>
        <begin position="1535"/>
        <end position="1548"/>
    </location>
</feature>
<feature type="region of interest" description="Disordered" evidence="10">
    <location>
        <begin position="1424"/>
        <end position="1548"/>
    </location>
</feature>
<comment type="catalytic activity">
    <reaction evidence="8">
        <text>L-seryl-[protein] + ATP = O-phospho-L-seryl-[protein] + ADP + H(+)</text>
        <dbReference type="Rhea" id="RHEA:17989"/>
        <dbReference type="Rhea" id="RHEA-COMP:9863"/>
        <dbReference type="Rhea" id="RHEA-COMP:11604"/>
        <dbReference type="ChEBI" id="CHEBI:15378"/>
        <dbReference type="ChEBI" id="CHEBI:29999"/>
        <dbReference type="ChEBI" id="CHEBI:30616"/>
        <dbReference type="ChEBI" id="CHEBI:83421"/>
        <dbReference type="ChEBI" id="CHEBI:456216"/>
        <dbReference type="EC" id="2.7.11.24"/>
    </reaction>
    <physiologicalReaction direction="left-to-right" evidence="8">
        <dbReference type="Rhea" id="RHEA:17990"/>
    </physiologicalReaction>
</comment>
<feature type="region of interest" description="Disordered" evidence="10">
    <location>
        <begin position="145"/>
        <end position="322"/>
    </location>
</feature>
<feature type="compositionally biased region" description="Basic and acidic residues" evidence="10">
    <location>
        <begin position="1045"/>
        <end position="1061"/>
    </location>
</feature>
<feature type="compositionally biased region" description="Low complexity" evidence="10">
    <location>
        <begin position="451"/>
        <end position="460"/>
    </location>
</feature>
<feature type="compositionally biased region" description="Polar residues" evidence="10">
    <location>
        <begin position="1191"/>
        <end position="1204"/>
    </location>
</feature>
<name>A0A8H5Q346_GIBSU</name>
<feature type="compositionally biased region" description="Pro residues" evidence="10">
    <location>
        <begin position="310"/>
        <end position="319"/>
    </location>
</feature>
<feature type="region of interest" description="Disordered" evidence="10">
    <location>
        <begin position="1"/>
        <end position="112"/>
    </location>
</feature>
<proteinExistence type="inferred from homology"/>
<feature type="compositionally biased region" description="Pro residues" evidence="10">
    <location>
        <begin position="290"/>
        <end position="303"/>
    </location>
</feature>
<comment type="caution">
    <text evidence="12">The sequence shown here is derived from an EMBL/GenBank/DDBJ whole genome shotgun (WGS) entry which is preliminary data.</text>
</comment>
<dbReference type="Gene3D" id="1.10.510.10">
    <property type="entry name" value="Transferase(Phosphotransferase) domain 1"/>
    <property type="match status" value="1"/>
</dbReference>
<evidence type="ECO:0000256" key="5">
    <source>
        <dbReference type="ARBA" id="ARBA00022777"/>
    </source>
</evidence>
<dbReference type="Proteomes" id="UP000547976">
    <property type="component" value="Unassembled WGS sequence"/>
</dbReference>
<dbReference type="GeneID" id="59318149"/>
<feature type="compositionally biased region" description="Basic and acidic residues" evidence="10">
    <location>
        <begin position="993"/>
        <end position="1003"/>
    </location>
</feature>
<organism evidence="12 13">
    <name type="scientific">Gibberella subglutinans</name>
    <name type="common">Fusarium subglutinans</name>
    <dbReference type="NCBI Taxonomy" id="42677"/>
    <lineage>
        <taxon>Eukaryota</taxon>
        <taxon>Fungi</taxon>
        <taxon>Dikarya</taxon>
        <taxon>Ascomycota</taxon>
        <taxon>Pezizomycotina</taxon>
        <taxon>Sordariomycetes</taxon>
        <taxon>Hypocreomycetidae</taxon>
        <taxon>Hypocreales</taxon>
        <taxon>Nectriaceae</taxon>
        <taxon>Fusarium</taxon>
        <taxon>Fusarium fujikuroi species complex</taxon>
    </lineage>
</organism>
<dbReference type="FunFam" id="1.10.510.10:FF:000182">
    <property type="entry name" value="MAP kinase kinase kinase mkh1"/>
    <property type="match status" value="1"/>
</dbReference>
<reference evidence="12 13" key="1">
    <citation type="submission" date="2020-05" db="EMBL/GenBank/DDBJ databases">
        <title>Identification and distribution of gene clusters putatively required for synthesis of sphingolipid metabolism inhibitors in phylogenetically diverse species of the filamentous fungus Fusarium.</title>
        <authorList>
            <person name="Kim H.-S."/>
            <person name="Busman M."/>
            <person name="Brown D.W."/>
            <person name="Divon H."/>
            <person name="Uhlig S."/>
            <person name="Proctor R.H."/>
        </authorList>
    </citation>
    <scope>NUCLEOTIDE SEQUENCE [LARGE SCALE GENOMIC DNA]</scope>
    <source>
        <strain evidence="12 13">NRRL 66333</strain>
    </source>
</reference>
<evidence type="ECO:0000256" key="1">
    <source>
        <dbReference type="ARBA" id="ARBA00006529"/>
    </source>
</evidence>
<feature type="compositionally biased region" description="Polar residues" evidence="10">
    <location>
        <begin position="1082"/>
        <end position="1101"/>
    </location>
</feature>
<sequence>MKGSDSLRRVNRPAANFDLPPAAQAQLQLQAQAQAQAHAQAQQQALRSQSQPQEPILGSITSKSPEFTTSSLYSQPQSLSTARFRSSSRPSLQDLVPAAGTPKPNVHDQPPAYALSCSSSLTGPSSFSYPPAHPSAGAATIHTHTTHTHPHTHTHTAPAAVNRPRPLGPSSSDIATTEQAHFLHPVSSASSLRPRSSTTSATAAAVSPSPSHTPNSLLRQHTSPPSTIDNNSAHFVPQGGLPPAPSTMYPAGQRHVSGADPTRPFQVPPPPPPPPMGAPNAGQMGNMMNLPPPPPLPRYPTAPGPSGVAIPPPPGPPPASALGQQPPWHGAFGRMYDGRPGYLPPPPPGQHQPYNPKLHAQIAAGQTISIPPPPPPNEAMSATYIPQGDTYGEGVGIPAFGLEDPTLTVNSQTSWPVTTPQSGTDTNATTPMDEATRERLYSATNAQPRGTSNSSNATPPSSIPPEIAAQWPLDTVLIWLAQNQFSKDWQETFRALNLHGAQFLELGSGHGGRGNFGMMHQQVYPRLAQECTNSRTGWDQPREREEGKRMRRLIRSIVTGRPADVSKVSTAHGRKESLNGGHGNNLPSAGTDPMDSPNTPLNAPGPGFGGRRFSQTRSTTLPNSVSGSNISSESNHRNILKHVDTDGARRHSPNVSESSEATFRGPAARSASPTGSPGIPPALFASTTTPTLSQSPNTMKAGHRSRSSMDSVASVAAIYGSGVPTDAANLLSRNMNLGEAVHGRNHDIRSRHSPSEGGERSAGAETPASAKDSKSFLSLSFLSRKKRQTKDDGAYPSPEELEASPTSPQGSIRPVGLGVRGTNGSDTNLDLAGSTLGSYDDRNGHALRPRRISPVRTYVLATMDYWNYRMCDITEAETAAEVRQVICMHLGLGDFENSHIYLTEVGKFEHVDPLDDSSLITVKRAKGDPLGTLKFFVTPPGIAPISSLPVKAEVPVSLSPGYLPPGTTAEDAQRNSRQRSSSSPPTSRSNTLTDEKTEDKVAREATSYRAEMERKQREYLAKRKQAAMKGSPSETLGPGIVGRNVDFDQPRDSPYEDKRPEQLFPQRRPPAPPSDPSATLIKANSLSRKTGASMRASSSSLEGYPTPRHPTESEMTEKSRRSKGTSQPAAGPAGIGAALAGMGRNLSAIGQSAKNTRGSSPSRSSTQSIPGGKDTFSNVDPPQPGLDRDSPSTIATPGTVTWSKKNLPFIVPDYSPSQSPTLSPNLEAASEAKIFETVPRATSPTDMSPNSRRTRGTFVPDHPSPPKRRATHGPDPDFEDSDVQFSKPAPAPPADDDSGDDSDDGLFAIPLANRNKGKGATANGDANGHNKRPSLTVNTARSRKGLSVAFTSPKSYGSSVTPDSNEDSRQKPTTPHSETWESEEKDKDSKLGRRKSFIEKDVWANRPPTDALINNLDDFFPNLDLDQPVLDEPGEGGLPPSPIAEGTETTSDQGPSQSAVSSHNQQAPPVAIPPSRQPSLYNENDTLGSDESTLKALDQQRPTSVAARSIRRSGGLGRMKSIREVARGAHEANKRTNSTNQGPSSSNIMRRKSTKMFNANIVQIRPDRRGSVIMPQIPQDTVPKRQTTFRWFKGQLIGKGTYGRVYLGMNATTGEFLAVKEVEVNPKAAGGDKSKMKELVAALDQEIDTMQHLDHINIVQYLGCERKETSISIFLEYISGGSIGSCLRKHGKFEESVVSSLTRQTLSGLAYLHREGILHRDLKADNILLDLDGTCKISDFGISKKTDNIYGNDKTNNMQGSVFWMAPEVIRSQGEGYSAKVDIWSLGCVVLEMFAGKRPWAKEEAVGAIYKIANGERPPIPEDIQDTLGPLAVAFMMDCFQVNPFDRPTADVLLSQHPFCELDPNYNFYDTHCLFMGDPTKEIAALALRIYGEDRGHKETGESSLPTPSRSPPAWLAPPSSDDQLHVTASPSPTPSQPKLPEYLEPAIPQPQCHLPIRFDLDHPSLTPGPNYTHSQLSLSHHRRNSHPSRPVLHLRGLFRNNELLPPSGPDPNQHRRLSYFEDGTWQEGAAALSLLLVHLPNIRNYEGEMLKMRHLLEEKMFELCRLMEQKENKGVGLEIYALIEHRKGAHPKELVEKMMMSYLEFGFRMAGKGDQQRTILEQEWAKMEIVLSWVLVLIRHWN</sequence>
<feature type="region of interest" description="Disordered" evidence="10">
    <location>
        <begin position="444"/>
        <end position="466"/>
    </location>
</feature>
<evidence type="ECO:0000256" key="10">
    <source>
        <dbReference type="SAM" id="MobiDB-lite"/>
    </source>
</evidence>
<dbReference type="GO" id="GO:0004709">
    <property type="term" value="F:MAP kinase kinase kinase activity"/>
    <property type="evidence" value="ECO:0007669"/>
    <property type="project" value="UniProtKB-ARBA"/>
</dbReference>
<feature type="binding site" evidence="9">
    <location>
        <position position="1620"/>
    </location>
    <ligand>
        <name>ATP</name>
        <dbReference type="ChEBI" id="CHEBI:30616"/>
    </ligand>
</feature>
<dbReference type="SUPFAM" id="SSF56112">
    <property type="entry name" value="Protein kinase-like (PK-like)"/>
    <property type="match status" value="1"/>
</dbReference>
<feature type="compositionally biased region" description="Pro residues" evidence="10">
    <location>
        <begin position="266"/>
        <end position="277"/>
    </location>
</feature>
<feature type="region of interest" description="Disordered" evidence="10">
    <location>
        <begin position="787"/>
        <end position="829"/>
    </location>
</feature>
<protein>
    <recommendedName>
        <fullName evidence="2">mitogen-activated protein kinase</fullName>
        <ecNumber evidence="2">2.7.11.24</ecNumber>
    </recommendedName>
</protein>
<evidence type="ECO:0000259" key="11">
    <source>
        <dbReference type="PROSITE" id="PS50011"/>
    </source>
</evidence>
<dbReference type="InterPro" id="IPR050538">
    <property type="entry name" value="MAP_kinase_kinase_kinase"/>
</dbReference>
<feature type="compositionally biased region" description="Basic and acidic residues" evidence="10">
    <location>
        <begin position="1010"/>
        <end position="1021"/>
    </location>
</feature>
<feature type="compositionally biased region" description="Polar residues" evidence="10">
    <location>
        <begin position="1240"/>
        <end position="1251"/>
    </location>
</feature>
<feature type="compositionally biased region" description="Polar residues" evidence="10">
    <location>
        <begin position="1349"/>
        <end position="1363"/>
    </location>
</feature>
<feature type="region of interest" description="Disordered" evidence="10">
    <location>
        <begin position="558"/>
        <end position="707"/>
    </location>
</feature>
<keyword evidence="3" id="KW-0808">Transferase</keyword>
<evidence type="ECO:0000256" key="9">
    <source>
        <dbReference type="PROSITE-ProRule" id="PRU10141"/>
    </source>
</evidence>
<feature type="compositionally biased region" description="Polar residues" evidence="10">
    <location>
        <begin position="410"/>
        <end position="430"/>
    </location>
</feature>
<comment type="similarity">
    <text evidence="1">Belongs to the protein kinase superfamily. STE Ser/Thr protein kinase family. MAP kinase kinase kinase subfamily.</text>
</comment>
<dbReference type="FunFam" id="3.30.200.20:FF:000387">
    <property type="entry name" value="Serine/threonine-protein kinase STE11"/>
    <property type="match status" value="1"/>
</dbReference>
<dbReference type="PANTHER" id="PTHR48016">
    <property type="entry name" value="MAP KINASE KINASE KINASE SSK2-RELATED-RELATED"/>
    <property type="match status" value="1"/>
</dbReference>
<feature type="compositionally biased region" description="Low complexity" evidence="10">
    <location>
        <begin position="1129"/>
        <end position="1143"/>
    </location>
</feature>
<feature type="compositionally biased region" description="Polar residues" evidence="10">
    <location>
        <begin position="685"/>
        <end position="698"/>
    </location>
</feature>
<feature type="compositionally biased region" description="Polar residues" evidence="10">
    <location>
        <begin position="1447"/>
        <end position="1467"/>
    </location>
</feature>
<dbReference type="OrthoDB" id="266718at2759"/>
<dbReference type="InterPro" id="IPR011009">
    <property type="entry name" value="Kinase-like_dom_sf"/>
</dbReference>
<feature type="region of interest" description="Disordered" evidence="10">
    <location>
        <begin position="961"/>
        <end position="1404"/>
    </location>
</feature>
<feature type="compositionally biased region" description="Low complexity" evidence="10">
    <location>
        <begin position="1156"/>
        <end position="1171"/>
    </location>
</feature>
<keyword evidence="13" id="KW-1185">Reference proteome</keyword>
<feature type="compositionally biased region" description="Basic and acidic residues" evidence="10">
    <location>
        <begin position="1521"/>
        <end position="1534"/>
    </location>
</feature>
<dbReference type="GO" id="GO:0000196">
    <property type="term" value="P:cell integrity MAPK cascade"/>
    <property type="evidence" value="ECO:0007669"/>
    <property type="project" value="UniProtKB-ARBA"/>
</dbReference>
<feature type="compositionally biased region" description="Low complexity" evidence="10">
    <location>
        <begin position="22"/>
        <end position="46"/>
    </location>
</feature>
<gene>
    <name evidence="12" type="ORF">FSUBG_5345</name>
</gene>
<feature type="compositionally biased region" description="Polar residues" evidence="10">
    <location>
        <begin position="613"/>
        <end position="622"/>
    </location>
</feature>
<dbReference type="PROSITE" id="PS00107">
    <property type="entry name" value="PROTEIN_KINASE_ATP"/>
    <property type="match status" value="1"/>
</dbReference>
<feature type="compositionally biased region" description="Low complexity" evidence="10">
    <location>
        <begin position="623"/>
        <end position="633"/>
    </location>
</feature>
<feature type="compositionally biased region" description="Acidic residues" evidence="10">
    <location>
        <begin position="1294"/>
        <end position="1304"/>
    </location>
</feature>
<dbReference type="PROSITE" id="PS00108">
    <property type="entry name" value="PROTEIN_KINASE_ST"/>
    <property type="match status" value="1"/>
</dbReference>